<reference evidence="1 2" key="1">
    <citation type="submission" date="2017-12" db="EMBL/GenBank/DDBJ databases">
        <authorList>
            <person name="Pombert J.-F."/>
            <person name="Haag K.L."/>
            <person name="Ebert D."/>
        </authorList>
    </citation>
    <scope>NUCLEOTIDE SEQUENCE [LARGE SCALE GENOMIC DNA]</scope>
    <source>
        <strain evidence="1">IL-G-3</strain>
    </source>
</reference>
<evidence type="ECO:0000313" key="1">
    <source>
        <dbReference type="EMBL" id="TBU10522.1"/>
    </source>
</evidence>
<name>A0A4V2JX59_9MICR</name>
<evidence type="ECO:0000313" key="2">
    <source>
        <dbReference type="Proteomes" id="UP000292282"/>
    </source>
</evidence>
<comment type="caution">
    <text evidence="1">The sequence shown here is derived from an EMBL/GenBank/DDBJ whole genome shotgun (WGS) entry which is preliminary data.</text>
</comment>
<proteinExistence type="predicted"/>
<dbReference type="VEuPathDB" id="MicrosporidiaDB:CWI38_1702p0010"/>
<keyword evidence="2" id="KW-1185">Reference proteome</keyword>
<protein>
    <submittedName>
        <fullName evidence="1">Uncharacterized protein</fullName>
    </submittedName>
</protein>
<gene>
    <name evidence="1" type="ORF">CWI38_1702p0010</name>
</gene>
<dbReference type="Proteomes" id="UP000292282">
    <property type="component" value="Unassembled WGS sequence"/>
</dbReference>
<accession>A0A4V2JX59</accession>
<feature type="non-terminal residue" evidence="1">
    <location>
        <position position="87"/>
    </location>
</feature>
<dbReference type="AlphaFoldDB" id="A0A4V2JX59"/>
<organism evidence="1 2">
    <name type="scientific">Hamiltosporidium tvaerminnensis</name>
    <dbReference type="NCBI Taxonomy" id="1176355"/>
    <lineage>
        <taxon>Eukaryota</taxon>
        <taxon>Fungi</taxon>
        <taxon>Fungi incertae sedis</taxon>
        <taxon>Microsporidia</taxon>
        <taxon>Dubosqiidae</taxon>
        <taxon>Hamiltosporidium</taxon>
    </lineage>
</organism>
<dbReference type="EMBL" id="PITK01001702">
    <property type="protein sequence ID" value="TBU10522.1"/>
    <property type="molecule type" value="Genomic_DNA"/>
</dbReference>
<sequence length="87" mass="10317">MTLKKYLKNSFTKKSTKKIPKSEKLYNLQEIIMKVKGKEDFEEGCFKNTILNVNEENNVRDNSLRDNVRDNEIYDNISRDNSLRDNV</sequence>